<dbReference type="GO" id="GO:0006935">
    <property type="term" value="P:chemotaxis"/>
    <property type="evidence" value="ECO:0007669"/>
    <property type="project" value="UniProtKB-KW"/>
</dbReference>
<dbReference type="InterPro" id="IPR007597">
    <property type="entry name" value="CheC"/>
</dbReference>
<keyword evidence="5" id="KW-0283">Flagellar rotation</keyword>
<dbReference type="GO" id="GO:0005886">
    <property type="term" value="C:plasma membrane"/>
    <property type="evidence" value="ECO:0007669"/>
    <property type="project" value="UniProtKB-SubCell"/>
</dbReference>
<evidence type="ECO:0000256" key="7">
    <source>
        <dbReference type="SAM" id="MobiDB-lite"/>
    </source>
</evidence>
<evidence type="ECO:0000256" key="1">
    <source>
        <dbReference type="ARBA" id="ARBA00004413"/>
    </source>
</evidence>
<organism evidence="10">
    <name type="scientific">Ligilactobacillus ruminis</name>
    <dbReference type="NCBI Taxonomy" id="1623"/>
    <lineage>
        <taxon>Bacteria</taxon>
        <taxon>Bacillati</taxon>
        <taxon>Bacillota</taxon>
        <taxon>Bacilli</taxon>
        <taxon>Lactobacillales</taxon>
        <taxon>Lactobacillaceae</taxon>
        <taxon>Ligilactobacillus</taxon>
    </lineage>
</organism>
<accession>A0A6A8GN47</accession>
<dbReference type="EMBL" id="WKOD01000003">
    <property type="protein sequence ID" value="MSA67851.1"/>
    <property type="molecule type" value="Genomic_DNA"/>
</dbReference>
<keyword evidence="10" id="KW-0966">Cell projection</keyword>
<dbReference type="PRINTS" id="PR00956">
    <property type="entry name" value="FLGMOTORFLIN"/>
</dbReference>
<keyword evidence="3" id="KW-1003">Cell membrane</keyword>
<keyword evidence="4" id="KW-0145">Chemotaxis</keyword>
<dbReference type="InterPro" id="IPR001543">
    <property type="entry name" value="FliN-like_C"/>
</dbReference>
<feature type="compositionally biased region" description="Pro residues" evidence="7">
    <location>
        <begin position="273"/>
        <end position="309"/>
    </location>
</feature>
<dbReference type="GO" id="GO:0016787">
    <property type="term" value="F:hydrolase activity"/>
    <property type="evidence" value="ECO:0007669"/>
    <property type="project" value="InterPro"/>
</dbReference>
<evidence type="ECO:0000256" key="5">
    <source>
        <dbReference type="ARBA" id="ARBA00022779"/>
    </source>
</evidence>
<feature type="domain" description="CheC-like protein" evidence="9">
    <location>
        <begin position="164"/>
        <end position="200"/>
    </location>
</feature>
<name>A0A6A8GN47_9LACO</name>
<dbReference type="PANTHER" id="PTHR43484:SF1">
    <property type="entry name" value="FLAGELLAR MOTOR SWITCH PROTEIN FLIN"/>
    <property type="match status" value="1"/>
</dbReference>
<feature type="compositionally biased region" description="Basic and acidic residues" evidence="7">
    <location>
        <begin position="26"/>
        <end position="47"/>
    </location>
</feature>
<comment type="similarity">
    <text evidence="2">Belongs to the FliN/MopA/SpaO family.</text>
</comment>
<dbReference type="Pfam" id="PF01052">
    <property type="entry name" value="FliMN_C"/>
    <property type="match status" value="1"/>
</dbReference>
<dbReference type="GO" id="GO:0009425">
    <property type="term" value="C:bacterial-type flagellum basal body"/>
    <property type="evidence" value="ECO:0007669"/>
    <property type="project" value="InterPro"/>
</dbReference>
<dbReference type="Pfam" id="PF04509">
    <property type="entry name" value="CheC"/>
    <property type="match status" value="2"/>
</dbReference>
<dbReference type="CDD" id="cd17907">
    <property type="entry name" value="FliY_FliN-Y"/>
    <property type="match status" value="1"/>
</dbReference>
<gene>
    <name evidence="10" type="primary">fliY</name>
    <name evidence="10" type="ORF">GKC89_01750</name>
</gene>
<proteinExistence type="inferred from homology"/>
<dbReference type="InterPro" id="IPR001172">
    <property type="entry name" value="FliN_T3SS_HrcQb"/>
</dbReference>
<dbReference type="RefSeq" id="WP_154236635.1">
    <property type="nucleotide sequence ID" value="NZ_WKNS01000004.1"/>
</dbReference>
<dbReference type="AlphaFoldDB" id="A0A6A8GN47"/>
<sequence>MSDGLSQAEIDALMNGGSAAAEDDSKEEKVEEKTEEQSEAEIEKEAVEDATLDVDDEIIAGMDEQARMDLIGEVGNISMSQAATTLSSILNHRVSITTPRVTKIRFASLMEGIKTPKVATTVEYKEGVIGTNLMLLQVRDASIIADLMMGGPGNAKEDAEFGDLELSAVAEAMNQMIGSASTSMATMINRKVDILPPMVKLWGEPDNISYDGINPDSIVYRISFNLDVEGLIESEIMQIFTKEMVNDIAAAMMADKATVVNDREVPAEEQPEPAAPQPEPAPAAAPTPQPQPQAQPQPQPQVAPQPKQPPVEVSQPSFQTLDGHAQVEGDNLDLLMDIPLNLSVVLGTSKKSVREILSFNTGSVIELEKLTDEPLDILLNGKLIAQGEVVVINDNFGVRITNILSQSQRINNMR</sequence>
<dbReference type="Gene3D" id="3.40.1550.10">
    <property type="entry name" value="CheC-like"/>
    <property type="match status" value="1"/>
</dbReference>
<evidence type="ECO:0000256" key="3">
    <source>
        <dbReference type="ARBA" id="ARBA00022475"/>
    </source>
</evidence>
<evidence type="ECO:0000259" key="9">
    <source>
        <dbReference type="Pfam" id="PF04509"/>
    </source>
</evidence>
<comment type="subcellular location">
    <subcellularLocation>
        <location evidence="1">Cell membrane</location>
        <topology evidence="1">Peripheral membrane protein</topology>
        <orientation evidence="1">Cytoplasmic side</orientation>
    </subcellularLocation>
</comment>
<evidence type="ECO:0000259" key="8">
    <source>
        <dbReference type="Pfam" id="PF01052"/>
    </source>
</evidence>
<evidence type="ECO:0000256" key="2">
    <source>
        <dbReference type="ARBA" id="ARBA00009226"/>
    </source>
</evidence>
<dbReference type="Gene3D" id="2.30.330.10">
    <property type="entry name" value="SpoA-like"/>
    <property type="match status" value="1"/>
</dbReference>
<evidence type="ECO:0000256" key="4">
    <source>
        <dbReference type="ARBA" id="ARBA00022500"/>
    </source>
</evidence>
<feature type="domain" description="Flagellar motor switch protein FliN-like C-terminal" evidence="8">
    <location>
        <begin position="334"/>
        <end position="404"/>
    </location>
</feature>
<feature type="region of interest" description="Disordered" evidence="7">
    <location>
        <begin position="263"/>
        <end position="316"/>
    </location>
</feature>
<dbReference type="NCBIfam" id="TIGR02480">
    <property type="entry name" value="fliN"/>
    <property type="match status" value="1"/>
</dbReference>
<dbReference type="InterPro" id="IPR036429">
    <property type="entry name" value="SpoA-like_sf"/>
</dbReference>
<evidence type="ECO:0000256" key="6">
    <source>
        <dbReference type="ARBA" id="ARBA00023136"/>
    </source>
</evidence>
<dbReference type="GO" id="GO:0003774">
    <property type="term" value="F:cytoskeletal motor activity"/>
    <property type="evidence" value="ECO:0007669"/>
    <property type="project" value="InterPro"/>
</dbReference>
<feature type="region of interest" description="Disordered" evidence="7">
    <location>
        <begin position="1"/>
        <end position="48"/>
    </location>
</feature>
<dbReference type="InterPro" id="IPR028976">
    <property type="entry name" value="CheC-like_sf"/>
</dbReference>
<comment type="caution">
    <text evidence="10">The sequence shown here is derived from an EMBL/GenBank/DDBJ whole genome shotgun (WGS) entry which is preliminary data.</text>
</comment>
<dbReference type="InterPro" id="IPR051469">
    <property type="entry name" value="FliN/MopA/SpaO"/>
</dbReference>
<keyword evidence="10" id="KW-0969">Cilium</keyword>
<protein>
    <submittedName>
        <fullName evidence="10">Flagellar motor switch phosphatase FliY</fullName>
    </submittedName>
</protein>
<dbReference type="PANTHER" id="PTHR43484">
    <property type="match status" value="1"/>
</dbReference>
<keyword evidence="10" id="KW-0282">Flagellum</keyword>
<dbReference type="SUPFAM" id="SSF101801">
    <property type="entry name" value="Surface presentation of antigens (SPOA)"/>
    <property type="match status" value="1"/>
</dbReference>
<dbReference type="SUPFAM" id="SSF103039">
    <property type="entry name" value="CheC-like"/>
    <property type="match status" value="1"/>
</dbReference>
<feature type="domain" description="CheC-like protein" evidence="9">
    <location>
        <begin position="68"/>
        <end position="101"/>
    </location>
</feature>
<dbReference type="NCBIfam" id="NF005995">
    <property type="entry name" value="PRK08119.1"/>
    <property type="match status" value="1"/>
</dbReference>
<keyword evidence="6" id="KW-0472">Membrane</keyword>
<dbReference type="InterPro" id="IPR012826">
    <property type="entry name" value="FliN"/>
</dbReference>
<evidence type="ECO:0000313" key="10">
    <source>
        <dbReference type="EMBL" id="MSA67851.1"/>
    </source>
</evidence>
<reference evidence="10" key="1">
    <citation type="journal article" date="2019" name="Nat. Med.">
        <title>A library of human gut bacterial isolates paired with longitudinal multiomics data enables mechanistic microbiome research.</title>
        <authorList>
            <person name="Poyet M."/>
            <person name="Groussin M."/>
            <person name="Gibbons S.M."/>
            <person name="Avila-Pacheco J."/>
            <person name="Jiang X."/>
            <person name="Kearney S.M."/>
            <person name="Perrotta A.R."/>
            <person name="Berdy B."/>
            <person name="Zhao S."/>
            <person name="Lieberman T.D."/>
            <person name="Swanson P.K."/>
            <person name="Smith M."/>
            <person name="Roesemann S."/>
            <person name="Alexander J.E."/>
            <person name="Rich S.A."/>
            <person name="Livny J."/>
            <person name="Vlamakis H."/>
            <person name="Clish C."/>
            <person name="Bullock K."/>
            <person name="Deik A."/>
            <person name="Scott J."/>
            <person name="Pierce K.A."/>
            <person name="Xavier R.J."/>
            <person name="Alm E.J."/>
        </authorList>
    </citation>
    <scope>NUCLEOTIDE SEQUENCE</scope>
    <source>
        <strain evidence="10">BIOML-A18</strain>
    </source>
</reference>
<dbReference type="GO" id="GO:0071973">
    <property type="term" value="P:bacterial-type flagellum-dependent cell motility"/>
    <property type="evidence" value="ECO:0007669"/>
    <property type="project" value="InterPro"/>
</dbReference>